<evidence type="ECO:0000313" key="2">
    <source>
        <dbReference type="EMBL" id="WVX81102.1"/>
    </source>
</evidence>
<dbReference type="Proteomes" id="UP001357223">
    <property type="component" value="Chromosome"/>
</dbReference>
<evidence type="ECO:0000259" key="1">
    <source>
        <dbReference type="Pfam" id="PF12804"/>
    </source>
</evidence>
<dbReference type="PANTHER" id="PTHR43777:SF1">
    <property type="entry name" value="MOLYBDENUM COFACTOR CYTIDYLYLTRANSFERASE"/>
    <property type="match status" value="1"/>
</dbReference>
<dbReference type="CDD" id="cd04182">
    <property type="entry name" value="GT_2_like_f"/>
    <property type="match status" value="1"/>
</dbReference>
<evidence type="ECO:0000313" key="3">
    <source>
        <dbReference type="Proteomes" id="UP001357223"/>
    </source>
</evidence>
<accession>A0ABZ2CCQ9</accession>
<dbReference type="InterPro" id="IPR025877">
    <property type="entry name" value="MobA-like_NTP_Trfase"/>
</dbReference>
<dbReference type="Pfam" id="PF12804">
    <property type="entry name" value="NTP_transf_3"/>
    <property type="match status" value="1"/>
</dbReference>
<name>A0ABZ2CCQ9_9BACI</name>
<proteinExistence type="predicted"/>
<reference evidence="2 3" key="1">
    <citation type="submission" date="2023-10" db="EMBL/GenBank/DDBJ databases">
        <title>Niallia locisalis sp.nov. isolated from a salt pond sample.</title>
        <authorList>
            <person name="Li X.-J."/>
            <person name="Dong L."/>
        </authorList>
    </citation>
    <scope>NUCLEOTIDE SEQUENCE [LARGE SCALE GENOMIC DNA]</scope>
    <source>
        <strain evidence="2 3">DSM 29761</strain>
    </source>
</reference>
<dbReference type="Gene3D" id="3.90.550.10">
    <property type="entry name" value="Spore Coat Polysaccharide Biosynthesis Protein SpsA, Chain A"/>
    <property type="match status" value="1"/>
</dbReference>
<protein>
    <submittedName>
        <fullName evidence="2">Nucleotidyltransferase family protein</fullName>
    </submittedName>
</protein>
<dbReference type="PANTHER" id="PTHR43777">
    <property type="entry name" value="MOLYBDENUM COFACTOR CYTIDYLYLTRANSFERASE"/>
    <property type="match status" value="1"/>
</dbReference>
<sequence length="207" mass="23142">MSNKDGRQQISAIILAAGTSSRMGQPKQLLFLQGRPLLEHAIERAISQGFAEIITVVGCEAAKIKQSILVSDPRFRWVMNEEYEKGQGVSLKTGMVSVNQQSSGVMVFLGDLPFLAEQTVQSIFHAGMEMLTDCKESFVIQPEYNGITGHPVFFGHLDRSFIERLQGDRGGKAMMNKIACRRRFPVDDRGIIYDIDTPEIYEEAKKL</sequence>
<gene>
    <name evidence="2" type="ORF">R4Z09_28490</name>
</gene>
<dbReference type="InterPro" id="IPR029044">
    <property type="entry name" value="Nucleotide-diphossugar_trans"/>
</dbReference>
<organism evidence="2 3">
    <name type="scientific">Niallia oryzisoli</name>
    <dbReference type="NCBI Taxonomy" id="1737571"/>
    <lineage>
        <taxon>Bacteria</taxon>
        <taxon>Bacillati</taxon>
        <taxon>Bacillota</taxon>
        <taxon>Bacilli</taxon>
        <taxon>Bacillales</taxon>
        <taxon>Bacillaceae</taxon>
        <taxon>Niallia</taxon>
    </lineage>
</organism>
<dbReference type="SUPFAM" id="SSF53448">
    <property type="entry name" value="Nucleotide-diphospho-sugar transferases"/>
    <property type="match status" value="1"/>
</dbReference>
<feature type="domain" description="MobA-like NTP transferase" evidence="1">
    <location>
        <begin position="12"/>
        <end position="177"/>
    </location>
</feature>
<dbReference type="EMBL" id="CP137640">
    <property type="protein sequence ID" value="WVX81102.1"/>
    <property type="molecule type" value="Genomic_DNA"/>
</dbReference>
<keyword evidence="3" id="KW-1185">Reference proteome</keyword>
<dbReference type="RefSeq" id="WP_338450032.1">
    <property type="nucleotide sequence ID" value="NZ_CP137640.1"/>
</dbReference>